<evidence type="ECO:0000313" key="4">
    <source>
        <dbReference type="Proteomes" id="UP000048289"/>
    </source>
</evidence>
<feature type="compositionally biased region" description="Basic residues" evidence="1">
    <location>
        <begin position="104"/>
        <end position="125"/>
    </location>
</feature>
<dbReference type="EMBL" id="CNFU01000476">
    <property type="protein sequence ID" value="CKR91142.1"/>
    <property type="molecule type" value="Genomic_DNA"/>
</dbReference>
<feature type="region of interest" description="Disordered" evidence="1">
    <location>
        <begin position="1"/>
        <end position="125"/>
    </location>
</feature>
<proteinExistence type="predicted"/>
<feature type="region of interest" description="Disordered" evidence="1">
    <location>
        <begin position="189"/>
        <end position="231"/>
    </location>
</feature>
<gene>
    <name evidence="2" type="ORF">ERS007681_03237</name>
    <name evidence="3" type="ORF">ERS027661_02315</name>
</gene>
<evidence type="ECO:0000313" key="3">
    <source>
        <dbReference type="EMBL" id="CKR91142.1"/>
    </source>
</evidence>
<feature type="compositionally biased region" description="Basic residues" evidence="1">
    <location>
        <begin position="53"/>
        <end position="68"/>
    </location>
</feature>
<dbReference type="EMBL" id="CFOE01000531">
    <property type="protein sequence ID" value="CFE42697.1"/>
    <property type="molecule type" value="Genomic_DNA"/>
</dbReference>
<sequence>MIEGGDGGSADPVESDRRTLRTRQLRPRRCRPATRGHPRSLPHHASAQDLLRGRCRDRRSRLDRRRVLPQRAGQRGLDRGRSGLHLHHRVPVLCAADRNESRPSPRRSRHPGRNPRRRHRLRAHRPAGGIRTPLRRHRRCRAACRTSTGHPDGLLTQQHLDCRRRGAGRMCPGLPGVVDLRAAAWPLPGSDGSRRTRRHRRSGRPRWNPGHYHHCDRGAGAGGRAGPGQEPMGRLLDRHDHPHRHLHGLLLAVPTSRAGVGSFIDRDRTAAARRCLR</sequence>
<evidence type="ECO:0000313" key="2">
    <source>
        <dbReference type="EMBL" id="CFE42697.1"/>
    </source>
</evidence>
<evidence type="ECO:0000256" key="1">
    <source>
        <dbReference type="SAM" id="MobiDB-lite"/>
    </source>
</evidence>
<protein>
    <submittedName>
        <fullName evidence="3">Uncharacterized small protein</fullName>
    </submittedName>
</protein>
<accession>A0A655A5L8</accession>
<dbReference type="Proteomes" id="UP000048289">
    <property type="component" value="Unassembled WGS sequence"/>
</dbReference>
<name>A0A655A5L8_MYCTX</name>
<feature type="compositionally biased region" description="Basic residues" evidence="1">
    <location>
        <begin position="20"/>
        <end position="42"/>
    </location>
</feature>
<organism evidence="3 5">
    <name type="scientific">Mycobacterium tuberculosis</name>
    <dbReference type="NCBI Taxonomy" id="1773"/>
    <lineage>
        <taxon>Bacteria</taxon>
        <taxon>Bacillati</taxon>
        <taxon>Actinomycetota</taxon>
        <taxon>Actinomycetes</taxon>
        <taxon>Mycobacteriales</taxon>
        <taxon>Mycobacteriaceae</taxon>
        <taxon>Mycobacterium</taxon>
        <taxon>Mycobacterium tuberculosis complex</taxon>
    </lineage>
</organism>
<feature type="compositionally biased region" description="Basic residues" evidence="1">
    <location>
        <begin position="195"/>
        <end position="204"/>
    </location>
</feature>
<dbReference type="AlphaFoldDB" id="A0A655A5L8"/>
<reference evidence="4 5" key="1">
    <citation type="submission" date="2015-03" db="EMBL/GenBank/DDBJ databases">
        <authorList>
            <consortium name="Pathogen Informatics"/>
        </authorList>
    </citation>
    <scope>NUCLEOTIDE SEQUENCE [LARGE SCALE GENOMIC DNA]</scope>
    <source>
        <strain evidence="3 5">Bir 187</strain>
        <strain evidence="2 4">G09901357</strain>
    </source>
</reference>
<dbReference type="Proteomes" id="UP000049023">
    <property type="component" value="Unassembled WGS sequence"/>
</dbReference>
<evidence type="ECO:0000313" key="5">
    <source>
        <dbReference type="Proteomes" id="UP000049023"/>
    </source>
</evidence>